<dbReference type="InterPro" id="IPR050426">
    <property type="entry name" value="Glycosyltransferase_28"/>
</dbReference>
<dbReference type="Gene3D" id="3.40.50.2000">
    <property type="entry name" value="Glycogen Phosphorylase B"/>
    <property type="match status" value="2"/>
</dbReference>
<dbReference type="OMA" id="WRNKTLG"/>
<dbReference type="STRING" id="4829.A0A163JD02"/>
<keyword evidence="11" id="KW-1185">Reference proteome</keyword>
<evidence type="ECO:0000256" key="8">
    <source>
        <dbReference type="SAM" id="MobiDB-lite"/>
    </source>
</evidence>
<dbReference type="OrthoDB" id="10261837at2759"/>
<dbReference type="CDD" id="cd03784">
    <property type="entry name" value="GT1_Gtf-like"/>
    <property type="match status" value="1"/>
</dbReference>
<organism evidence="10">
    <name type="scientific">Absidia glauca</name>
    <name type="common">Pin mould</name>
    <dbReference type="NCBI Taxonomy" id="4829"/>
    <lineage>
        <taxon>Eukaryota</taxon>
        <taxon>Fungi</taxon>
        <taxon>Fungi incertae sedis</taxon>
        <taxon>Mucoromycota</taxon>
        <taxon>Mucoromycotina</taxon>
        <taxon>Mucoromycetes</taxon>
        <taxon>Mucorales</taxon>
        <taxon>Cunninghamellaceae</taxon>
        <taxon>Absidia</taxon>
    </lineage>
</organism>
<feature type="compositionally biased region" description="Polar residues" evidence="8">
    <location>
        <begin position="381"/>
        <end position="397"/>
    </location>
</feature>
<keyword evidence="3" id="KW-0328">Glycosyltransferase</keyword>
<dbReference type="FunFam" id="3.40.50.2000:FF:000029">
    <property type="entry name" value="Sterol 3-beta-glucosyltransferase"/>
    <property type="match status" value="1"/>
</dbReference>
<gene>
    <name evidence="10" type="primary">ABSGL_04041.1 scaffold 4782</name>
</gene>
<keyword evidence="4" id="KW-0808">Transferase</keyword>
<dbReference type="GO" id="GO:0016906">
    <property type="term" value="F:sterol 3-beta-glucosyltransferase activity"/>
    <property type="evidence" value="ECO:0007669"/>
    <property type="project" value="UniProtKB-EC"/>
</dbReference>
<sequence length="1175" mass="132253">MDSTNHSVLQFVSAAALAVNTIAFLSHWKDRHNANTVVVVVVVSILEYVDLGRSIEAIYSTNTWSDVDSTSNPDEPTIDVTDSKDTKSQHIQDLLAEATGSISQSSQQNRQDEHPTATENEADDDDDDDDDDQSDMEGSEMKQSIDKTVQLIFNLPQMEKLESEWPCYIVRSAIVPGFLYLTEQHICFYAPLPNNQQGYHKTGYMLVKTSSKIGQQQYRRCYFDLKDDVLAWYESATDTYSPLGKIDLKYTLSVRPSKKRQHGFRIVTMNKTWHLQTDTDTAMTEWLMVFQKAIFKAKNAGSSLKMAFPFGNILDIEYTDAFEFQQFLKIRVVGIEDSFVMDEYYFAYFPDIKSTFDRLKSAWAASQKDHHITDTLDPNDYANSVPTSGGGSPSLSISDMYDANSQPIIIQSLTTEHSDHSTTSSQKQQAPKLPRTSSVGSVVANALAVPGALKELIYPSTSETTATSSNTKGLDDRPLERHGTPCDVQSPAEENDSSSSEEEEKAMVDWLAEKRKSGMKMFYGFLAGGGGGSTATVYRVPDDDDDMDPDDLLLEDTASVESKRSFSTIHGEPIDDRTLANFQKYFVLPESEKLLAVFRCSLLKTLPCYGKLYISSNHVSFNSKGFASKAKMIIPFDDILRIQKMQSKGYIFHSLSILTQKKTEIFLEFSSLPRRNSCFAQLFLQHKRTFDSQLSPTQETEQTLKEWEDRLLGTDRQQEGPSHVVPPLKQGRPILSKVANVEPHYSKPDKPLHFTCITIGTRGDVQPYIALCKALMKDGHTCRIATHEEFKDWIEEHGIEFRCIGGDPGELMRICVENNFFSVNFVVEGLRLFKVWIDELLELSWIACQGTDVLIESPSAMIGIHMAEKLRVPYFRSFPMPMTRTRSFPHPFATPNNPKGRLYNDMTYVLFDHAVWRAISTRTNAFREKVLGLPPTTYEKLEVWKIPYLYSFSTSIVPSPLDWMDWVHCTGYWFLDNPQTGWKPDDKLISFLNSTDKRPIVYIGFGSIIVSDPQEIIRIIVESVLLSNVRAIVSEGWSSRLAQDTKISLQEIPLLEKYPNVIMNTQAVPHDWLFPKVRAVVHHGGAGTTAAGLRAGRPTVVKPFFADQFFWGERVEEMGVGLCVKQLTVESLSAALRVVSTDPSMLKTATLVGEKIRTEDSGALHHCEAIGSTKG</sequence>
<dbReference type="SUPFAM" id="SSF53756">
    <property type="entry name" value="UDP-Glycosyltransferase/glycogen phosphorylase"/>
    <property type="match status" value="1"/>
</dbReference>
<evidence type="ECO:0000256" key="4">
    <source>
        <dbReference type="ARBA" id="ARBA00022679"/>
    </source>
</evidence>
<feature type="compositionally biased region" description="Low complexity" evidence="8">
    <location>
        <begin position="460"/>
        <end position="471"/>
    </location>
</feature>
<dbReference type="Gene3D" id="2.30.29.30">
    <property type="entry name" value="Pleckstrin-homology domain (PH domain)/Phosphotyrosine-binding domain (PTB)"/>
    <property type="match status" value="3"/>
</dbReference>
<feature type="compositionally biased region" description="Acidic residues" evidence="8">
    <location>
        <begin position="493"/>
        <end position="504"/>
    </location>
</feature>
<feature type="region of interest" description="Disordered" evidence="8">
    <location>
        <begin position="415"/>
        <end position="438"/>
    </location>
</feature>
<feature type="domain" description="PH" evidence="9">
    <location>
        <begin position="198"/>
        <end position="295"/>
    </location>
</feature>
<dbReference type="GO" id="GO:0016125">
    <property type="term" value="P:sterol metabolic process"/>
    <property type="evidence" value="ECO:0007669"/>
    <property type="project" value="TreeGrafter"/>
</dbReference>
<comment type="catalytic activity">
    <reaction evidence="6">
        <text>ergosterol + UDP-alpha-D-glucose = ergosteryl 3-beta-D-glucoside + UDP + H(+)</text>
        <dbReference type="Rhea" id="RHEA:61836"/>
        <dbReference type="ChEBI" id="CHEBI:15378"/>
        <dbReference type="ChEBI" id="CHEBI:16933"/>
        <dbReference type="ChEBI" id="CHEBI:52973"/>
        <dbReference type="ChEBI" id="CHEBI:58223"/>
        <dbReference type="ChEBI" id="CHEBI:58885"/>
    </reaction>
    <physiologicalReaction direction="left-to-right" evidence="6">
        <dbReference type="Rhea" id="RHEA:61837"/>
    </physiologicalReaction>
</comment>
<evidence type="ECO:0000313" key="11">
    <source>
        <dbReference type="Proteomes" id="UP000078561"/>
    </source>
</evidence>
<dbReference type="SMART" id="SM00233">
    <property type="entry name" value="PH"/>
    <property type="match status" value="1"/>
</dbReference>
<dbReference type="PANTHER" id="PTHR48050:SF25">
    <property type="entry name" value="STEROL 3-BETA-GLUCOSYLTRANSFERASE"/>
    <property type="match status" value="1"/>
</dbReference>
<feature type="region of interest" description="Disordered" evidence="8">
    <location>
        <begin position="64"/>
        <end position="86"/>
    </location>
</feature>
<feature type="region of interest" description="Disordered" evidence="8">
    <location>
        <begin position="100"/>
        <end position="142"/>
    </location>
</feature>
<evidence type="ECO:0000259" key="9">
    <source>
        <dbReference type="PROSITE" id="PS50003"/>
    </source>
</evidence>
<dbReference type="InParanoid" id="A0A163JD02"/>
<evidence type="ECO:0000256" key="1">
    <source>
        <dbReference type="ARBA" id="ARBA00006962"/>
    </source>
</evidence>
<dbReference type="FunFam" id="3.40.50.2000:FF:000009">
    <property type="entry name" value="Sterol 3-beta-glucosyltransferase UGT80A2"/>
    <property type="match status" value="1"/>
</dbReference>
<evidence type="ECO:0000313" key="10">
    <source>
        <dbReference type="EMBL" id="SAL98504.1"/>
    </source>
</evidence>
<feature type="compositionally biased region" description="Acidic residues" evidence="8">
    <location>
        <begin position="120"/>
        <end position="138"/>
    </location>
</feature>
<dbReference type="Pfam" id="PF00169">
    <property type="entry name" value="PH"/>
    <property type="match status" value="1"/>
</dbReference>
<evidence type="ECO:0000256" key="2">
    <source>
        <dbReference type="ARBA" id="ARBA00012650"/>
    </source>
</evidence>
<comment type="similarity">
    <text evidence="1">Belongs to the glycosyltransferase 28 family.</text>
</comment>
<dbReference type="AlphaFoldDB" id="A0A163JD02"/>
<feature type="region of interest" description="Disordered" evidence="8">
    <location>
        <begin position="374"/>
        <end position="397"/>
    </location>
</feature>
<dbReference type="EC" id="2.4.1.173" evidence="2"/>
<proteinExistence type="inferred from homology"/>
<dbReference type="InterPro" id="IPR010610">
    <property type="entry name" value="EryCIII-like_C"/>
</dbReference>
<dbReference type="Pfam" id="PF03033">
    <property type="entry name" value="Glyco_transf_28"/>
    <property type="match status" value="1"/>
</dbReference>
<dbReference type="InterPro" id="IPR011993">
    <property type="entry name" value="PH-like_dom_sf"/>
</dbReference>
<comment type="catalytic activity">
    <reaction evidence="7">
        <text>a sterol + UDP-alpha-D-glucose = a sterol 3-beta-D-glucoside + UDP + H(+)</text>
        <dbReference type="Rhea" id="RHEA:22724"/>
        <dbReference type="ChEBI" id="CHEBI:15378"/>
        <dbReference type="ChEBI" id="CHEBI:15889"/>
        <dbReference type="ChEBI" id="CHEBI:37424"/>
        <dbReference type="ChEBI" id="CHEBI:58223"/>
        <dbReference type="ChEBI" id="CHEBI:58885"/>
        <dbReference type="EC" id="2.4.1.173"/>
    </reaction>
    <physiologicalReaction direction="left-to-right" evidence="7">
        <dbReference type="Rhea" id="RHEA:22725"/>
    </physiologicalReaction>
</comment>
<evidence type="ECO:0000256" key="6">
    <source>
        <dbReference type="ARBA" id="ARBA00047886"/>
    </source>
</evidence>
<reference evidence="10" key="1">
    <citation type="submission" date="2016-04" db="EMBL/GenBank/DDBJ databases">
        <authorList>
            <person name="Evans L.H."/>
            <person name="Alamgir A."/>
            <person name="Owens N."/>
            <person name="Weber N.D."/>
            <person name="Virtaneva K."/>
            <person name="Barbian K."/>
            <person name="Babar A."/>
            <person name="Rosenke K."/>
        </authorList>
    </citation>
    <scope>NUCLEOTIDE SEQUENCE [LARGE SCALE GENOMIC DNA]</scope>
    <source>
        <strain evidence="10">CBS 101.48</strain>
    </source>
</reference>
<dbReference type="InterPro" id="IPR004276">
    <property type="entry name" value="GlycoTrans_28_N"/>
</dbReference>
<dbReference type="Pfam" id="PF06722">
    <property type="entry name" value="EryCIII-like_C"/>
    <property type="match status" value="1"/>
</dbReference>
<name>A0A163JD02_ABSGL</name>
<dbReference type="InterPro" id="IPR001849">
    <property type="entry name" value="PH_domain"/>
</dbReference>
<feature type="region of interest" description="Disordered" evidence="8">
    <location>
        <begin position="460"/>
        <end position="507"/>
    </location>
</feature>
<feature type="compositionally biased region" description="Polar residues" evidence="8">
    <location>
        <begin position="100"/>
        <end position="109"/>
    </location>
</feature>
<feature type="compositionally biased region" description="Basic and acidic residues" evidence="8">
    <location>
        <begin position="473"/>
        <end position="484"/>
    </location>
</feature>
<protein>
    <recommendedName>
        <fullName evidence="2">sterol 3beta-glucosyltransferase</fullName>
        <ecNumber evidence="2">2.4.1.173</ecNumber>
    </recommendedName>
    <alternativeName>
        <fullName evidence="5">Autophagy-related protein 26</fullName>
    </alternativeName>
</protein>
<feature type="compositionally biased region" description="Polar residues" evidence="8">
    <location>
        <begin position="64"/>
        <end position="74"/>
    </location>
</feature>
<dbReference type="Pfam" id="PF02893">
    <property type="entry name" value="GRAM"/>
    <property type="match status" value="2"/>
</dbReference>
<dbReference type="PROSITE" id="PS50003">
    <property type="entry name" value="PH_DOMAIN"/>
    <property type="match status" value="1"/>
</dbReference>
<dbReference type="EMBL" id="LT552109">
    <property type="protein sequence ID" value="SAL98504.1"/>
    <property type="molecule type" value="Genomic_DNA"/>
</dbReference>
<dbReference type="PANTHER" id="PTHR48050">
    <property type="entry name" value="STEROL 3-BETA-GLUCOSYLTRANSFERASE"/>
    <property type="match status" value="1"/>
</dbReference>
<evidence type="ECO:0000256" key="7">
    <source>
        <dbReference type="ARBA" id="ARBA00049453"/>
    </source>
</evidence>
<dbReference type="SUPFAM" id="SSF50729">
    <property type="entry name" value="PH domain-like"/>
    <property type="match status" value="1"/>
</dbReference>
<dbReference type="SMART" id="SM00568">
    <property type="entry name" value="GRAM"/>
    <property type="match status" value="2"/>
</dbReference>
<evidence type="ECO:0000256" key="3">
    <source>
        <dbReference type="ARBA" id="ARBA00022676"/>
    </source>
</evidence>
<evidence type="ECO:0000256" key="5">
    <source>
        <dbReference type="ARBA" id="ARBA00029843"/>
    </source>
</evidence>
<dbReference type="InterPro" id="IPR002213">
    <property type="entry name" value="UDP_glucos_trans"/>
</dbReference>
<dbReference type="InterPro" id="IPR004182">
    <property type="entry name" value="GRAM"/>
</dbReference>
<dbReference type="GO" id="GO:0005975">
    <property type="term" value="P:carbohydrate metabolic process"/>
    <property type="evidence" value="ECO:0007669"/>
    <property type="project" value="InterPro"/>
</dbReference>
<dbReference type="Proteomes" id="UP000078561">
    <property type="component" value="Unassembled WGS sequence"/>
</dbReference>
<accession>A0A163JD02</accession>